<keyword evidence="4" id="KW-0238">DNA-binding</keyword>
<evidence type="ECO:0000256" key="8">
    <source>
        <dbReference type="ARBA" id="ARBA00037990"/>
    </source>
</evidence>
<evidence type="ECO:0000256" key="6">
    <source>
        <dbReference type="ARBA" id="ARBA00023163"/>
    </source>
</evidence>
<keyword evidence="10" id="KW-0812">Transmembrane</keyword>
<dbReference type="SUPFAM" id="SSF57701">
    <property type="entry name" value="Zn2/Cys6 DNA-binding domain"/>
    <property type="match status" value="1"/>
</dbReference>
<evidence type="ECO:0000256" key="1">
    <source>
        <dbReference type="ARBA" id="ARBA00022723"/>
    </source>
</evidence>
<proteinExistence type="inferred from homology"/>
<accession>A0A9P9E5S8</accession>
<dbReference type="SMART" id="SM00066">
    <property type="entry name" value="GAL4"/>
    <property type="match status" value="1"/>
</dbReference>
<dbReference type="AlphaFoldDB" id="A0A9P9E5S8"/>
<dbReference type="Pfam" id="PF00172">
    <property type="entry name" value="Zn_clus"/>
    <property type="match status" value="1"/>
</dbReference>
<dbReference type="CDD" id="cd00067">
    <property type="entry name" value="GAL4"/>
    <property type="match status" value="1"/>
</dbReference>
<dbReference type="InterPro" id="IPR001138">
    <property type="entry name" value="Zn2Cys6_DnaBD"/>
</dbReference>
<dbReference type="CDD" id="cd12148">
    <property type="entry name" value="fungal_TF_MHR"/>
    <property type="match status" value="1"/>
</dbReference>
<dbReference type="OrthoDB" id="5365785at2759"/>
<evidence type="ECO:0000256" key="9">
    <source>
        <dbReference type="SAM" id="MobiDB-lite"/>
    </source>
</evidence>
<evidence type="ECO:0000256" key="5">
    <source>
        <dbReference type="ARBA" id="ARBA00023159"/>
    </source>
</evidence>
<keyword evidence="3" id="KW-0805">Transcription regulation</keyword>
<feature type="region of interest" description="Disordered" evidence="9">
    <location>
        <begin position="582"/>
        <end position="617"/>
    </location>
</feature>
<dbReference type="GO" id="GO:0008270">
    <property type="term" value="F:zinc ion binding"/>
    <property type="evidence" value="ECO:0007669"/>
    <property type="project" value="InterPro"/>
</dbReference>
<evidence type="ECO:0000256" key="10">
    <source>
        <dbReference type="SAM" id="Phobius"/>
    </source>
</evidence>
<dbReference type="Pfam" id="PF04082">
    <property type="entry name" value="Fungal_trans"/>
    <property type="match status" value="1"/>
</dbReference>
<keyword evidence="10" id="KW-0472">Membrane</keyword>
<dbReference type="EMBL" id="JAGMWT010000004">
    <property type="protein sequence ID" value="KAH7130466.1"/>
    <property type="molecule type" value="Genomic_DNA"/>
</dbReference>
<evidence type="ECO:0000256" key="3">
    <source>
        <dbReference type="ARBA" id="ARBA00023015"/>
    </source>
</evidence>
<feature type="compositionally biased region" description="Acidic residues" evidence="9">
    <location>
        <begin position="588"/>
        <end position="597"/>
    </location>
</feature>
<keyword evidence="10" id="KW-1133">Transmembrane helix</keyword>
<comment type="similarity">
    <text evidence="8">Belongs to the xlnR/xlr1 family.</text>
</comment>
<sequence>MISTSLHQPYQQFGHLPTPNMVDQHQHLAAQHMGHSPLDTLAHTSQYAALQFQQRHVLPNGKPHRLGSYTGPIAPRDQRNPMLHERAGRIAAVSGPVRRRISRACDQCNQLRTKCDGKAPCAHCIEFGLTCEYVRERKKRGKASRKDIAAQQAAAAAAASGGSGTVAPSGDSASGSPQSRTTGFADDQKNEATHNGVESVEQRPLPDLPPSLPPPGRSASMATTRGMEGTPMYQNVAPISRTMSMSAIDAMPESSVHHSMSVSNDGMGPMQPPRIQTQGLSMHNPIPEYASIDDFHRNLMHHSPHPMIQNGMHHQIMPSNGMPDYTDSPYSMISPQSAQAPPNAFRIPSAESPMPNFIGHSPVSGSPGWLSLPSPSTTMYPPTAPHTNPQQLRYPVLQPLIPHLTNIMPISLACELLELYFQSSSAAFMQPVSPYILCFIMRKNSILRQHNPRVCSPALLASMLWVGCLTSESPYLASSPSARSQLSEKLVNLTISLLKPLVHTSPGEDASPTFSNSTVNGVTLGNFGESEIGLPGAPGGLDDVATYMHLAIVISASEYKAASLRWWNAAWSLARELKLGKEVPDQQASDDDAPGEVDLEHMNGTQPNGQNSTINLSEEEKEERRRIWWALFAVDRHLALCYNRPLSLLDIECDGLSQPVDDSLWQAGEFYNGDCAQTCSDPNSPLFRRRGPIFECTGTSMFQYYVPLMTILGEIVELNHARKHPRFGQFRNGSDWDDHAAEITRQLEAYGESLRHLMGRAVNEANAEAHELQHPGTPRSVNSTATRGQEAMMRAKIVIAYGTHLMHTLHILLNGKWDPIALLDDNDLWISSQSFIDATSHAVSAAEALNEILELDPDLSFMPFFFGIYLLQGSFLLLLIADKLQGDANPSVVKACETIVRAHEACIVTLNTEYQRNFRKVMRSALQQVRGRGMDEHAEFAQQRRREMLSLYRWTGDGQGLAL</sequence>
<evidence type="ECO:0000256" key="4">
    <source>
        <dbReference type="ARBA" id="ARBA00023125"/>
    </source>
</evidence>
<name>A0A9P9E5S8_9PLEO</name>
<keyword evidence="6" id="KW-0804">Transcription</keyword>
<feature type="compositionally biased region" description="Polar residues" evidence="9">
    <location>
        <begin position="171"/>
        <end position="182"/>
    </location>
</feature>
<feature type="domain" description="Zn(2)-C6 fungal-type" evidence="11">
    <location>
        <begin position="104"/>
        <end position="133"/>
    </location>
</feature>
<evidence type="ECO:0000259" key="11">
    <source>
        <dbReference type="PROSITE" id="PS50048"/>
    </source>
</evidence>
<evidence type="ECO:0000313" key="13">
    <source>
        <dbReference type="Proteomes" id="UP000700596"/>
    </source>
</evidence>
<dbReference type="PANTHER" id="PTHR47663:SF1">
    <property type="entry name" value="XYLANOLYTIC TRANSCRIPTIONAL ACTIVATOR XLNR-RELATED"/>
    <property type="match status" value="1"/>
</dbReference>
<feature type="compositionally biased region" description="Pro residues" evidence="9">
    <location>
        <begin position="206"/>
        <end position="216"/>
    </location>
</feature>
<dbReference type="Proteomes" id="UP000700596">
    <property type="component" value="Unassembled WGS sequence"/>
</dbReference>
<feature type="region of interest" description="Disordered" evidence="9">
    <location>
        <begin position="159"/>
        <end position="232"/>
    </location>
</feature>
<dbReference type="InterPro" id="IPR036864">
    <property type="entry name" value="Zn2-C6_fun-type_DNA-bd_sf"/>
</dbReference>
<reference evidence="12" key="1">
    <citation type="journal article" date="2021" name="Nat. Commun.">
        <title>Genetic determinants of endophytism in the Arabidopsis root mycobiome.</title>
        <authorList>
            <person name="Mesny F."/>
            <person name="Miyauchi S."/>
            <person name="Thiergart T."/>
            <person name="Pickel B."/>
            <person name="Atanasova L."/>
            <person name="Karlsson M."/>
            <person name="Huettel B."/>
            <person name="Barry K.W."/>
            <person name="Haridas S."/>
            <person name="Chen C."/>
            <person name="Bauer D."/>
            <person name="Andreopoulos W."/>
            <person name="Pangilinan J."/>
            <person name="LaButti K."/>
            <person name="Riley R."/>
            <person name="Lipzen A."/>
            <person name="Clum A."/>
            <person name="Drula E."/>
            <person name="Henrissat B."/>
            <person name="Kohler A."/>
            <person name="Grigoriev I.V."/>
            <person name="Martin F.M."/>
            <person name="Hacquard S."/>
        </authorList>
    </citation>
    <scope>NUCLEOTIDE SEQUENCE</scope>
    <source>
        <strain evidence="12">MPI-CAGE-CH-0243</strain>
    </source>
</reference>
<dbReference type="InterPro" id="IPR051439">
    <property type="entry name" value="XlnR/Xlr1"/>
</dbReference>
<evidence type="ECO:0000256" key="7">
    <source>
        <dbReference type="ARBA" id="ARBA00023242"/>
    </source>
</evidence>
<evidence type="ECO:0000313" key="12">
    <source>
        <dbReference type="EMBL" id="KAH7130466.1"/>
    </source>
</evidence>
<dbReference type="FunFam" id="4.10.240.10:FF:000004">
    <property type="entry name" value="Xylanolytic transcriptional activator XlnR"/>
    <property type="match status" value="1"/>
</dbReference>
<dbReference type="InterPro" id="IPR007219">
    <property type="entry name" value="XnlR_reg_dom"/>
</dbReference>
<keyword evidence="5" id="KW-0010">Activator</keyword>
<feature type="transmembrane region" description="Helical" evidence="10">
    <location>
        <begin position="861"/>
        <end position="881"/>
    </location>
</feature>
<dbReference type="PANTHER" id="PTHR47663">
    <property type="entry name" value="XYLANOLYTIC TRANSCRIPTIONAL ACTIVATOR XLNR-RELATED"/>
    <property type="match status" value="1"/>
</dbReference>
<dbReference type="PROSITE" id="PS50048">
    <property type="entry name" value="ZN2_CY6_FUNGAL_2"/>
    <property type="match status" value="1"/>
</dbReference>
<evidence type="ECO:0000256" key="2">
    <source>
        <dbReference type="ARBA" id="ARBA00022833"/>
    </source>
</evidence>
<feature type="compositionally biased region" description="Polar residues" evidence="9">
    <location>
        <begin position="603"/>
        <end position="616"/>
    </location>
</feature>
<dbReference type="SMART" id="SM00906">
    <property type="entry name" value="Fungal_trans"/>
    <property type="match status" value="1"/>
</dbReference>
<dbReference type="GO" id="GO:0006351">
    <property type="term" value="P:DNA-templated transcription"/>
    <property type="evidence" value="ECO:0007669"/>
    <property type="project" value="InterPro"/>
</dbReference>
<dbReference type="GO" id="GO:0000981">
    <property type="term" value="F:DNA-binding transcription factor activity, RNA polymerase II-specific"/>
    <property type="evidence" value="ECO:0007669"/>
    <property type="project" value="InterPro"/>
</dbReference>
<keyword evidence="13" id="KW-1185">Reference proteome</keyword>
<dbReference type="Gene3D" id="4.10.240.10">
    <property type="entry name" value="Zn(2)-C6 fungal-type DNA-binding domain"/>
    <property type="match status" value="1"/>
</dbReference>
<organism evidence="12 13">
    <name type="scientific">Dendryphion nanum</name>
    <dbReference type="NCBI Taxonomy" id="256645"/>
    <lineage>
        <taxon>Eukaryota</taxon>
        <taxon>Fungi</taxon>
        <taxon>Dikarya</taxon>
        <taxon>Ascomycota</taxon>
        <taxon>Pezizomycotina</taxon>
        <taxon>Dothideomycetes</taxon>
        <taxon>Pleosporomycetidae</taxon>
        <taxon>Pleosporales</taxon>
        <taxon>Torulaceae</taxon>
        <taxon>Dendryphion</taxon>
    </lineage>
</organism>
<gene>
    <name evidence="12" type="ORF">B0J11DRAFT_252999</name>
</gene>
<keyword evidence="2" id="KW-0862">Zinc</keyword>
<comment type="caution">
    <text evidence="12">The sequence shown here is derived from an EMBL/GenBank/DDBJ whole genome shotgun (WGS) entry which is preliminary data.</text>
</comment>
<keyword evidence="7" id="KW-0539">Nucleus</keyword>
<dbReference type="GO" id="GO:0003677">
    <property type="term" value="F:DNA binding"/>
    <property type="evidence" value="ECO:0007669"/>
    <property type="project" value="UniProtKB-KW"/>
</dbReference>
<protein>
    <submittedName>
        <fullName evidence="12">Fungal-specific transcription factor domain-containing protein</fullName>
    </submittedName>
</protein>
<keyword evidence="1" id="KW-0479">Metal-binding</keyword>